<dbReference type="PANTHER" id="PTHR43562:SF3">
    <property type="entry name" value="SODIUM ION_PROTON EXCHANGER (EUROFUNG)"/>
    <property type="match status" value="1"/>
</dbReference>
<evidence type="ECO:0000259" key="12">
    <source>
        <dbReference type="Pfam" id="PF00999"/>
    </source>
</evidence>
<keyword evidence="3" id="KW-0813">Transport</keyword>
<dbReference type="GO" id="GO:1902600">
    <property type="term" value="P:proton transmembrane transport"/>
    <property type="evidence" value="ECO:0007669"/>
    <property type="project" value="InterPro"/>
</dbReference>
<feature type="transmembrane region" description="Helical" evidence="11">
    <location>
        <begin position="231"/>
        <end position="249"/>
    </location>
</feature>
<feature type="transmembrane region" description="Helical" evidence="11">
    <location>
        <begin position="287"/>
        <end position="307"/>
    </location>
</feature>
<gene>
    <name evidence="13" type="ORF">EJC50_04945</name>
</gene>
<keyword evidence="6 11" id="KW-1133">Transmembrane helix</keyword>
<keyword evidence="4" id="KW-0050">Antiport</keyword>
<evidence type="ECO:0000256" key="7">
    <source>
        <dbReference type="ARBA" id="ARBA00023053"/>
    </source>
</evidence>
<evidence type="ECO:0000256" key="3">
    <source>
        <dbReference type="ARBA" id="ARBA00022448"/>
    </source>
</evidence>
<keyword evidence="9 11" id="KW-0472">Membrane</keyword>
<evidence type="ECO:0000256" key="5">
    <source>
        <dbReference type="ARBA" id="ARBA00022692"/>
    </source>
</evidence>
<dbReference type="NCBIfam" id="TIGR00932">
    <property type="entry name" value="2a37"/>
    <property type="match status" value="1"/>
</dbReference>
<evidence type="ECO:0000256" key="1">
    <source>
        <dbReference type="ARBA" id="ARBA00004141"/>
    </source>
</evidence>
<feature type="transmembrane region" description="Helical" evidence="11">
    <location>
        <begin position="351"/>
        <end position="373"/>
    </location>
</feature>
<evidence type="ECO:0000256" key="9">
    <source>
        <dbReference type="ARBA" id="ARBA00023136"/>
    </source>
</evidence>
<dbReference type="EMBL" id="CP034437">
    <property type="protein sequence ID" value="AZN39091.1"/>
    <property type="molecule type" value="Genomic_DNA"/>
</dbReference>
<keyword evidence="5 11" id="KW-0812">Transmembrane</keyword>
<dbReference type="RefSeq" id="WP_126013148.1">
    <property type="nucleotide sequence ID" value="NZ_CP034437.1"/>
</dbReference>
<feature type="transmembrane region" description="Helical" evidence="11">
    <location>
        <begin position="173"/>
        <end position="195"/>
    </location>
</feature>
<dbReference type="Gene3D" id="1.20.1530.20">
    <property type="match status" value="1"/>
</dbReference>
<dbReference type="AlphaFoldDB" id="A0A3Q8X3S9"/>
<evidence type="ECO:0000313" key="13">
    <source>
        <dbReference type="EMBL" id="AZN39091.1"/>
    </source>
</evidence>
<protein>
    <submittedName>
        <fullName evidence="13">Sodium:proton antiporter</fullName>
    </submittedName>
</protein>
<dbReference type="InterPro" id="IPR006153">
    <property type="entry name" value="Cation/H_exchanger_TM"/>
</dbReference>
<feature type="transmembrane region" description="Helical" evidence="11">
    <location>
        <begin position="261"/>
        <end position="281"/>
    </location>
</feature>
<reference evidence="14" key="1">
    <citation type="submission" date="2018-12" db="EMBL/GenBank/DDBJ databases">
        <title>Genome sequence of Peanibacillus sp.</title>
        <authorList>
            <person name="Subramani G."/>
            <person name="Srinivasan S."/>
            <person name="Kim M.K."/>
        </authorList>
    </citation>
    <scope>NUCLEOTIDE SEQUENCE [LARGE SCALE GENOMIC DNA]</scope>
    <source>
        <strain evidence="14">18JY67-1</strain>
    </source>
</reference>
<evidence type="ECO:0000256" key="4">
    <source>
        <dbReference type="ARBA" id="ARBA00022449"/>
    </source>
</evidence>
<evidence type="ECO:0000256" key="8">
    <source>
        <dbReference type="ARBA" id="ARBA00023065"/>
    </source>
</evidence>
<dbReference type="GO" id="GO:0008324">
    <property type="term" value="F:monoatomic cation transmembrane transporter activity"/>
    <property type="evidence" value="ECO:0007669"/>
    <property type="project" value="InterPro"/>
</dbReference>
<evidence type="ECO:0000313" key="14">
    <source>
        <dbReference type="Proteomes" id="UP000272528"/>
    </source>
</evidence>
<dbReference type="GO" id="GO:0006814">
    <property type="term" value="P:sodium ion transport"/>
    <property type="evidence" value="ECO:0007669"/>
    <property type="project" value="UniProtKB-KW"/>
</dbReference>
<dbReference type="Pfam" id="PF00999">
    <property type="entry name" value="Na_H_Exchanger"/>
    <property type="match status" value="1"/>
</dbReference>
<dbReference type="GO" id="GO:0016020">
    <property type="term" value="C:membrane"/>
    <property type="evidence" value="ECO:0007669"/>
    <property type="project" value="UniProtKB-SubCell"/>
</dbReference>
<keyword evidence="7" id="KW-0915">Sodium</keyword>
<dbReference type="OrthoDB" id="9793589at2"/>
<evidence type="ECO:0000256" key="10">
    <source>
        <dbReference type="ARBA" id="ARBA00023201"/>
    </source>
</evidence>
<dbReference type="GO" id="GO:0015297">
    <property type="term" value="F:antiporter activity"/>
    <property type="evidence" value="ECO:0007669"/>
    <property type="project" value="UniProtKB-KW"/>
</dbReference>
<dbReference type="PANTHER" id="PTHR43562">
    <property type="entry name" value="NAPA-TYPE SODIUM/HYDROGEN ANTIPORTER"/>
    <property type="match status" value="1"/>
</dbReference>
<feature type="transmembrane region" description="Helical" evidence="11">
    <location>
        <begin position="113"/>
        <end position="131"/>
    </location>
</feature>
<name>A0A3Q8X3S9_9BACL</name>
<sequence length="383" mass="40598">MLIYQLVIILIASKLAGHLSVRLGQPSVLGKLLIGIVLGPTVFGLIHETEVLKEISKIGVILLMFIAGLETDLKEFKRTGKSAAYVGFSGIIVPFGLGYLTGVMLDMTSTESVFLGLLLSATSVSISVQALKEMGQLKSPEGSTILGAAVIDDVVVIIALAFVMSFTGGDVNLGLIIVKKGVFFAVALLFSWLAVPWFLKRFSSLRVTETVISAGLVLCFSYAYFAEYTGVADIIGAYIAGVAISVTDYKHEIFEKVESISYSIFVPVFFTSIGVAVEFHGLTGSSYALIIVLSLIAIISKLAGAAAGAKLSGFGWRSALGIGAAMVSRGEVALIIASIGLEEKLISKSMFAVIVVVVLVTTIVTPPMMKLFFKEEKRSLTGS</sequence>
<keyword evidence="10" id="KW-0739">Sodium transport</keyword>
<accession>A0A3Q8X3S9</accession>
<proteinExistence type="inferred from homology"/>
<keyword evidence="14" id="KW-1185">Reference proteome</keyword>
<feature type="transmembrane region" description="Helical" evidence="11">
    <location>
        <begin position="319"/>
        <end position="339"/>
    </location>
</feature>
<keyword evidence="8" id="KW-0406">Ion transport</keyword>
<comment type="subcellular location">
    <subcellularLocation>
        <location evidence="1">Membrane</location>
        <topology evidence="1">Multi-pass membrane protein</topology>
    </subcellularLocation>
</comment>
<evidence type="ECO:0000256" key="11">
    <source>
        <dbReference type="SAM" id="Phobius"/>
    </source>
</evidence>
<feature type="transmembrane region" description="Helical" evidence="11">
    <location>
        <begin position="83"/>
        <end position="101"/>
    </location>
</feature>
<dbReference type="Proteomes" id="UP000272528">
    <property type="component" value="Chromosome"/>
</dbReference>
<feature type="domain" description="Cation/H+ exchanger transmembrane" evidence="12">
    <location>
        <begin position="14"/>
        <end position="370"/>
    </location>
</feature>
<evidence type="ECO:0000256" key="2">
    <source>
        <dbReference type="ARBA" id="ARBA00005551"/>
    </source>
</evidence>
<dbReference type="KEGG" id="palb:EJC50_04945"/>
<evidence type="ECO:0000256" key="6">
    <source>
        <dbReference type="ARBA" id="ARBA00022989"/>
    </source>
</evidence>
<dbReference type="InterPro" id="IPR038770">
    <property type="entry name" value="Na+/solute_symporter_sf"/>
</dbReference>
<dbReference type="InterPro" id="IPR004771">
    <property type="entry name" value="K/H_exchanger"/>
</dbReference>
<feature type="transmembrane region" description="Helical" evidence="11">
    <location>
        <begin position="143"/>
        <end position="167"/>
    </location>
</feature>
<organism evidence="13 14">
    <name type="scientific">Paenibacillus albus</name>
    <dbReference type="NCBI Taxonomy" id="2495582"/>
    <lineage>
        <taxon>Bacteria</taxon>
        <taxon>Bacillati</taxon>
        <taxon>Bacillota</taxon>
        <taxon>Bacilli</taxon>
        <taxon>Bacillales</taxon>
        <taxon>Paenibacillaceae</taxon>
        <taxon>Paenibacillus</taxon>
    </lineage>
</organism>
<comment type="similarity">
    <text evidence="2">Belongs to the monovalent cation:proton antiporter 2 (CPA2) transporter (TC 2.A.37) family.</text>
</comment>